<accession>A0A133S195</accession>
<feature type="binding site" evidence="5">
    <location>
        <position position="328"/>
    </location>
    <ligand>
        <name>a divalent metal cation</name>
        <dbReference type="ChEBI" id="CHEBI:60240"/>
        <label>1</label>
    </ligand>
</feature>
<name>A0A133S195_9FIRM</name>
<feature type="binding site" evidence="5">
    <location>
        <position position="104"/>
    </location>
    <ligand>
        <name>a divalent metal cation</name>
        <dbReference type="ChEBI" id="CHEBI:60240"/>
        <label>1</label>
    </ligand>
</feature>
<dbReference type="InterPro" id="IPR017221">
    <property type="entry name" value="DUF34/NIF3_bac"/>
</dbReference>
<evidence type="ECO:0000256" key="1">
    <source>
        <dbReference type="ARBA" id="ARBA00006964"/>
    </source>
</evidence>
<dbReference type="GO" id="GO:0046872">
    <property type="term" value="F:metal ion binding"/>
    <property type="evidence" value="ECO:0007669"/>
    <property type="project" value="UniProtKB-UniRule"/>
</dbReference>
<dbReference type="FunFam" id="3.30.70.120:FF:000006">
    <property type="entry name" value="GTP cyclohydrolase 1 type 2 homolog"/>
    <property type="match status" value="1"/>
</dbReference>
<dbReference type="RefSeq" id="WP_060807919.1">
    <property type="nucleotide sequence ID" value="NZ_KQ958122.1"/>
</dbReference>
<dbReference type="Gene3D" id="3.30.70.120">
    <property type="match status" value="1"/>
</dbReference>
<comment type="caution">
    <text evidence="6">The sequence shown here is derived from an EMBL/GenBank/DDBJ whole genome shotgun (WGS) entry which is preliminary data.</text>
</comment>
<protein>
    <recommendedName>
        <fullName evidence="2 4">GTP cyclohydrolase 1 type 2 homolog</fullName>
    </recommendedName>
</protein>
<dbReference type="AlphaFoldDB" id="A0A133S195"/>
<feature type="binding site" evidence="5">
    <location>
        <position position="332"/>
    </location>
    <ligand>
        <name>a divalent metal cation</name>
        <dbReference type="ChEBI" id="CHEBI:60240"/>
        <label>1</label>
    </ligand>
</feature>
<dbReference type="STRING" id="39777.B7L28_05975"/>
<reference evidence="6 7" key="1">
    <citation type="submission" date="2016-01" db="EMBL/GenBank/DDBJ databases">
        <authorList>
            <person name="Oliw E.H."/>
        </authorList>
    </citation>
    <scope>NUCLEOTIDE SEQUENCE [LARGE SCALE GENOMIC DNA]</scope>
    <source>
        <strain evidence="6 7">CMW7756B</strain>
    </source>
</reference>
<comment type="similarity">
    <text evidence="1 4">Belongs to the GTP cyclohydrolase I type 2/NIF3 family.</text>
</comment>
<organism evidence="6">
    <name type="scientific">Veillonella atypica</name>
    <dbReference type="NCBI Taxonomy" id="39777"/>
    <lineage>
        <taxon>Bacteria</taxon>
        <taxon>Bacillati</taxon>
        <taxon>Bacillota</taxon>
        <taxon>Negativicutes</taxon>
        <taxon>Veillonellales</taxon>
        <taxon>Veillonellaceae</taxon>
        <taxon>Veillonella</taxon>
    </lineage>
</organism>
<dbReference type="FunFam" id="3.40.1390.30:FF:000001">
    <property type="entry name" value="GTP cyclohydrolase 1 type 2"/>
    <property type="match status" value="1"/>
</dbReference>
<proteinExistence type="inferred from homology"/>
<feature type="binding site" evidence="5">
    <location>
        <position position="65"/>
    </location>
    <ligand>
        <name>a divalent metal cation</name>
        <dbReference type="ChEBI" id="CHEBI:60240"/>
        <label>1</label>
    </ligand>
</feature>
<sequence>MVLAKQIIESMEQWAPPHYAESWDNVGLMVGSKQRDVSKIITTLDITPEVIEYAMVEQAQMIISHHPFIFKGLKSLHLDSPQGTLIEKLIKNDIVVYSAHTNLDITIGGLNDMLANRLGLTNVRGFVPTGSDMVYKITTFVPTDSADAVREAMASAGAGRIGNYESCSFSFAGEGRFRGNDESHPVIGEAGTLTVVPEVAVNVIVDGAHKQAVINAMKEAHPYEEVAYEVFTLHEPNVGRTLGRIGELPETMDFESFREHLQESLPHANLRFGGIKKDSIKTIALCSGGGAEFIKNAVKADAYVTGDVKYHDAQLAKELGLLVVDAGHFGTEEIVADGIRDYLREQSDKGGWNITVQSFENQADFFFE</sequence>
<dbReference type="InterPro" id="IPR015867">
    <property type="entry name" value="N-reg_PII/ATP_PRibTrfase_C"/>
</dbReference>
<dbReference type="InterPro" id="IPR002678">
    <property type="entry name" value="DUF34/NIF3"/>
</dbReference>
<dbReference type="PANTHER" id="PTHR13799">
    <property type="entry name" value="NGG1 INTERACTING FACTOR 3"/>
    <property type="match status" value="1"/>
</dbReference>
<dbReference type="PIRSF" id="PIRSF037489">
    <property type="entry name" value="UCP037489_NIF3_YqfO"/>
    <property type="match status" value="1"/>
</dbReference>
<keyword evidence="3 4" id="KW-0479">Metal-binding</keyword>
<dbReference type="GO" id="GO:0005737">
    <property type="term" value="C:cytoplasm"/>
    <property type="evidence" value="ECO:0007669"/>
    <property type="project" value="TreeGrafter"/>
</dbReference>
<dbReference type="Pfam" id="PF01784">
    <property type="entry name" value="DUF34_NIF3"/>
    <property type="match status" value="1"/>
</dbReference>
<dbReference type="Gene3D" id="3.40.1390.30">
    <property type="entry name" value="NIF3 (NGG1p interacting factor 3)-like"/>
    <property type="match status" value="1"/>
</dbReference>
<gene>
    <name evidence="6" type="ORF">HMPREF3233_01790</name>
</gene>
<evidence type="ECO:0000313" key="6">
    <source>
        <dbReference type="EMBL" id="KXA62127.1"/>
    </source>
</evidence>
<evidence type="ECO:0000256" key="5">
    <source>
        <dbReference type="PIRSR" id="PIRSR602678-1"/>
    </source>
</evidence>
<evidence type="ECO:0000313" key="7">
    <source>
        <dbReference type="Proteomes" id="UP000070226"/>
    </source>
</evidence>
<evidence type="ECO:0000256" key="3">
    <source>
        <dbReference type="ARBA" id="ARBA00022723"/>
    </source>
</evidence>
<evidence type="ECO:0000256" key="4">
    <source>
        <dbReference type="PIRNR" id="PIRNR037489"/>
    </source>
</evidence>
<feature type="binding site" evidence="5">
    <location>
        <position position="66"/>
    </location>
    <ligand>
        <name>a divalent metal cation</name>
        <dbReference type="ChEBI" id="CHEBI:60240"/>
        <label>1</label>
    </ligand>
</feature>
<evidence type="ECO:0000256" key="2">
    <source>
        <dbReference type="ARBA" id="ARBA00022112"/>
    </source>
</evidence>
<dbReference type="InterPro" id="IPR036069">
    <property type="entry name" value="DUF34/NIF3_sf"/>
</dbReference>
<dbReference type="SUPFAM" id="SSF102705">
    <property type="entry name" value="NIF3 (NGG1p interacting factor 3)-like"/>
    <property type="match status" value="1"/>
</dbReference>
<dbReference type="PATRIC" id="fig|39777.7.peg.1754"/>
<dbReference type="EMBL" id="LRQT01000097">
    <property type="protein sequence ID" value="KXA62127.1"/>
    <property type="molecule type" value="Genomic_DNA"/>
</dbReference>
<dbReference type="Proteomes" id="UP000070226">
    <property type="component" value="Unassembled WGS sequence"/>
</dbReference>
<dbReference type="PANTHER" id="PTHR13799:SF14">
    <property type="entry name" value="GTP CYCLOHYDROLASE 1 TYPE 2 HOMOLOG"/>
    <property type="match status" value="1"/>
</dbReference>
<dbReference type="NCBIfam" id="TIGR00486">
    <property type="entry name" value="YbgI_SA1388"/>
    <property type="match status" value="1"/>
</dbReference>